<keyword evidence="13" id="KW-1185">Reference proteome</keyword>
<feature type="transmembrane region" description="Helical" evidence="10">
    <location>
        <begin position="390"/>
        <end position="410"/>
    </location>
</feature>
<feature type="transmembrane region" description="Helical" evidence="10">
    <location>
        <begin position="416"/>
        <end position="436"/>
    </location>
</feature>
<dbReference type="PANTHER" id="PTHR43298:SF2">
    <property type="entry name" value="FMN_FAD EXPORTER YEEO-RELATED"/>
    <property type="match status" value="1"/>
</dbReference>
<feature type="transmembrane region" description="Helical" evidence="10">
    <location>
        <begin position="56"/>
        <end position="75"/>
    </location>
</feature>
<dbReference type="AlphaFoldDB" id="A0A8J7VTP1"/>
<evidence type="ECO:0000256" key="8">
    <source>
        <dbReference type="ARBA" id="ARBA00023136"/>
    </source>
</evidence>
<organism evidence="11">
    <name type="scientific">Coralloluteibacterium stylophorae</name>
    <dbReference type="NCBI Taxonomy" id="1776034"/>
    <lineage>
        <taxon>Bacteria</taxon>
        <taxon>Pseudomonadati</taxon>
        <taxon>Pseudomonadota</taxon>
        <taxon>Gammaproteobacteria</taxon>
        <taxon>Lysobacterales</taxon>
        <taxon>Lysobacteraceae</taxon>
        <taxon>Coralloluteibacterium</taxon>
    </lineage>
</organism>
<evidence type="ECO:0000256" key="2">
    <source>
        <dbReference type="ARBA" id="ARBA00022448"/>
    </source>
</evidence>
<keyword evidence="8 10" id="KW-0472">Membrane</keyword>
<feature type="transmembrane region" description="Helical" evidence="10">
    <location>
        <begin position="238"/>
        <end position="268"/>
    </location>
</feature>
<dbReference type="EMBL" id="JAGQFT010000035">
    <property type="protein sequence ID" value="MBR0562121.1"/>
    <property type="molecule type" value="Genomic_DNA"/>
</dbReference>
<keyword evidence="2" id="KW-0813">Transport</keyword>
<keyword evidence="5 10" id="KW-0812">Transmembrane</keyword>
<reference evidence="11" key="2">
    <citation type="submission" date="2021-04" db="EMBL/GenBank/DDBJ databases">
        <authorList>
            <person name="Karlyshev A.V."/>
        </authorList>
    </citation>
    <scope>NUCLEOTIDE SEQUENCE</scope>
    <source>
        <strain evidence="11">LMG 29479</strain>
    </source>
</reference>
<feature type="transmembrane region" description="Helical" evidence="10">
    <location>
        <begin position="16"/>
        <end position="36"/>
    </location>
</feature>
<evidence type="ECO:0000256" key="10">
    <source>
        <dbReference type="SAM" id="Phobius"/>
    </source>
</evidence>
<evidence type="ECO:0000256" key="7">
    <source>
        <dbReference type="ARBA" id="ARBA00023065"/>
    </source>
</evidence>
<feature type="transmembrane region" description="Helical" evidence="10">
    <location>
        <begin position="192"/>
        <end position="217"/>
    </location>
</feature>
<feature type="transmembrane region" description="Helical" evidence="10">
    <location>
        <begin position="321"/>
        <end position="340"/>
    </location>
</feature>
<evidence type="ECO:0000313" key="13">
    <source>
        <dbReference type="Proteomes" id="UP000675747"/>
    </source>
</evidence>
<protein>
    <recommendedName>
        <fullName evidence="9">Multidrug-efflux transporter</fullName>
    </recommendedName>
</protein>
<feature type="transmembrane region" description="Helical" evidence="10">
    <location>
        <begin position="280"/>
        <end position="300"/>
    </location>
</feature>
<evidence type="ECO:0000256" key="6">
    <source>
        <dbReference type="ARBA" id="ARBA00022989"/>
    </source>
</evidence>
<evidence type="ECO:0000256" key="5">
    <source>
        <dbReference type="ARBA" id="ARBA00022692"/>
    </source>
</evidence>
<sequence>MSSPIPRPVAQELRTTALLALPIVLGHVSSGLIGFVDTVLAGAHGTATQAGVTVGNAFWSIVLLVLVGTLLAVPPSVSQLAGAGREREIAPLFRQALWLALALGVALFVLLSGAAWLLAPIGVDPEIRPGAVAFLAGVRWGAPALALYLCMRYTSEGLGWTPPGMVFGFAGLVVLAPLGWALMFGVGGLPALGAAGLGFATATMLWLQAAGMALYLARAQRFSRLGLLARMEPPQATALAALLRLGLPIGVTVFMEGSLFVATTFLIAHLGAVQTAAHQIAINVATLCFMVPMGLAEATTVRVGRAVGARDGGGVRSAMRAGFVLVIATQLCSGTVLLLGHDLIAALYTRDAAVAALASTLMLYAAAFQFPDGVQVVSAGTLRGLKDTRVPMLMALAAYWVVGLPLGALLGRGLGWGAPGLWCGLIAGLGTAAVLMSARCRRMVARFAA</sequence>
<evidence type="ECO:0000256" key="9">
    <source>
        <dbReference type="ARBA" id="ARBA00031636"/>
    </source>
</evidence>
<gene>
    <name evidence="12" type="ORF">KB893_007710</name>
    <name evidence="11" type="ORF">KB893_06275</name>
</gene>
<keyword evidence="3" id="KW-0050">Antiport</keyword>
<dbReference type="InterPro" id="IPR002528">
    <property type="entry name" value="MATE_fam"/>
</dbReference>
<comment type="subcellular location">
    <subcellularLocation>
        <location evidence="1">Cell inner membrane</location>
        <topology evidence="1">Multi-pass membrane protein</topology>
    </subcellularLocation>
</comment>
<dbReference type="PIRSF" id="PIRSF006603">
    <property type="entry name" value="DinF"/>
    <property type="match status" value="1"/>
</dbReference>
<dbReference type="Proteomes" id="UP000675747">
    <property type="component" value="Unassembled WGS sequence"/>
</dbReference>
<dbReference type="GO" id="GO:0006811">
    <property type="term" value="P:monoatomic ion transport"/>
    <property type="evidence" value="ECO:0007669"/>
    <property type="project" value="UniProtKB-KW"/>
</dbReference>
<evidence type="ECO:0000256" key="3">
    <source>
        <dbReference type="ARBA" id="ARBA00022449"/>
    </source>
</evidence>
<keyword evidence="6 10" id="KW-1133">Transmembrane helix</keyword>
<reference evidence="12 13" key="1">
    <citation type="journal article" date="2021" name="Microbiol. Resour. Announc.">
        <title>Draft Genome Sequence of Coralloluteibacterium stylophorae LMG 29479T.</title>
        <authorList>
            <person name="Karlyshev A.V."/>
            <person name="Kudryashova E.B."/>
            <person name="Ariskina E.V."/>
            <person name="Conroy A.P."/>
            <person name="Abidueva E.Y."/>
        </authorList>
    </citation>
    <scope>NUCLEOTIDE SEQUENCE [LARGE SCALE GENOMIC DNA]</scope>
    <source>
        <strain evidence="12 13">LMG 29479</strain>
    </source>
</reference>
<dbReference type="EMBL" id="JAGQFT020000004">
    <property type="protein sequence ID" value="MBS7457020.1"/>
    <property type="molecule type" value="Genomic_DNA"/>
</dbReference>
<name>A0A8J7VTP1_9GAMM</name>
<keyword evidence="7" id="KW-0406">Ion transport</keyword>
<dbReference type="InterPro" id="IPR048279">
    <property type="entry name" value="MdtK-like"/>
</dbReference>
<evidence type="ECO:0000256" key="1">
    <source>
        <dbReference type="ARBA" id="ARBA00004429"/>
    </source>
</evidence>
<evidence type="ECO:0000313" key="11">
    <source>
        <dbReference type="EMBL" id="MBR0562121.1"/>
    </source>
</evidence>
<dbReference type="CDD" id="cd13131">
    <property type="entry name" value="MATE_NorM_like"/>
    <property type="match status" value="1"/>
</dbReference>
<feature type="transmembrane region" description="Helical" evidence="10">
    <location>
        <begin position="163"/>
        <end position="186"/>
    </location>
</feature>
<dbReference type="Pfam" id="PF01554">
    <property type="entry name" value="MatE"/>
    <property type="match status" value="2"/>
</dbReference>
<proteinExistence type="predicted"/>
<feature type="transmembrane region" description="Helical" evidence="10">
    <location>
        <begin position="352"/>
        <end position="370"/>
    </location>
</feature>
<dbReference type="GO" id="GO:0005886">
    <property type="term" value="C:plasma membrane"/>
    <property type="evidence" value="ECO:0007669"/>
    <property type="project" value="UniProtKB-SubCell"/>
</dbReference>
<accession>A0A8J7VTP1</accession>
<dbReference type="InterPro" id="IPR050222">
    <property type="entry name" value="MATE_MdtK"/>
</dbReference>
<comment type="caution">
    <text evidence="11">The sequence shown here is derived from an EMBL/GenBank/DDBJ whole genome shotgun (WGS) entry which is preliminary data.</text>
</comment>
<feature type="transmembrane region" description="Helical" evidence="10">
    <location>
        <begin position="96"/>
        <end position="119"/>
    </location>
</feature>
<dbReference type="PANTHER" id="PTHR43298">
    <property type="entry name" value="MULTIDRUG RESISTANCE PROTEIN NORM-RELATED"/>
    <property type="match status" value="1"/>
</dbReference>
<evidence type="ECO:0000313" key="12">
    <source>
        <dbReference type="EMBL" id="MBS7457020.1"/>
    </source>
</evidence>
<keyword evidence="4" id="KW-1003">Cell membrane</keyword>
<feature type="transmembrane region" description="Helical" evidence="10">
    <location>
        <begin position="131"/>
        <end position="151"/>
    </location>
</feature>
<evidence type="ECO:0000256" key="4">
    <source>
        <dbReference type="ARBA" id="ARBA00022475"/>
    </source>
</evidence>
<dbReference type="NCBIfam" id="TIGR00797">
    <property type="entry name" value="matE"/>
    <property type="match status" value="1"/>
</dbReference>
<dbReference type="GO" id="GO:0015297">
    <property type="term" value="F:antiporter activity"/>
    <property type="evidence" value="ECO:0007669"/>
    <property type="project" value="UniProtKB-KW"/>
</dbReference>
<dbReference type="GO" id="GO:0042910">
    <property type="term" value="F:xenobiotic transmembrane transporter activity"/>
    <property type="evidence" value="ECO:0007669"/>
    <property type="project" value="InterPro"/>
</dbReference>
<dbReference type="RefSeq" id="WP_211926064.1">
    <property type="nucleotide sequence ID" value="NZ_JAGQFT020000004.1"/>
</dbReference>